<keyword evidence="4 5" id="KW-0472">Membrane</keyword>
<sequence>MTLRRKCAYKHERAGHCKSTSITSVECICNMVVCDVRLQPSPALLPDPFQDMSDKNAYREYSSKPTADIDTVPFYLYAVEGSFLSAISLALVLLIIATSKLRCQKEFQIFILCIAFDAIFGVAYFSAGLYRLQLVKAYAFVPLKSRWECINMLHNHVFVFITPGAGILALITSIDRFISVFFPLKYIKIPADRYFLILVTTLIAATTPTTVLSYVYSYELGPERDVNAMCLLVQGVPSEMFMALRAIRIICTIMAVLLYVPIAIRMYYVIKRSAAFNIKVGQASKLRRMTVTVSLITVSQLVLFTFPDTILFFVPDLQSMAFYVMNLNKGILNVLIFFITQRDLRKALLQQISSFFGKKCFRNIVELEVSSIQNADSSTRRTPTRPKTAVVATITRHH</sequence>
<feature type="transmembrane region" description="Helical" evidence="5">
    <location>
        <begin position="246"/>
        <end position="270"/>
    </location>
</feature>
<name>A0A1I7YIT9_9BILA</name>
<dbReference type="Pfam" id="PF10320">
    <property type="entry name" value="7TM_GPCR_Srsx"/>
    <property type="match status" value="1"/>
</dbReference>
<proteinExistence type="predicted"/>
<evidence type="ECO:0000256" key="3">
    <source>
        <dbReference type="ARBA" id="ARBA00022989"/>
    </source>
</evidence>
<dbReference type="AlphaFoldDB" id="A0A1I7YIT9"/>
<dbReference type="Proteomes" id="UP000095287">
    <property type="component" value="Unplaced"/>
</dbReference>
<dbReference type="PROSITE" id="PS00237">
    <property type="entry name" value="G_PROTEIN_RECEP_F1_1"/>
    <property type="match status" value="1"/>
</dbReference>
<feature type="transmembrane region" description="Helical" evidence="5">
    <location>
        <begin position="320"/>
        <end position="339"/>
    </location>
</feature>
<keyword evidence="2 5" id="KW-0812">Transmembrane</keyword>
<comment type="subcellular location">
    <subcellularLocation>
        <location evidence="1">Membrane</location>
    </subcellularLocation>
</comment>
<feature type="transmembrane region" description="Helical" evidence="5">
    <location>
        <begin position="152"/>
        <end position="174"/>
    </location>
</feature>
<evidence type="ECO:0000256" key="5">
    <source>
        <dbReference type="SAM" id="Phobius"/>
    </source>
</evidence>
<feature type="transmembrane region" description="Helical" evidence="5">
    <location>
        <begin position="74"/>
        <end position="97"/>
    </location>
</feature>
<evidence type="ECO:0000259" key="6">
    <source>
        <dbReference type="PROSITE" id="PS50262"/>
    </source>
</evidence>
<dbReference type="PANTHER" id="PTHR23360:SF26">
    <property type="entry name" value="G-PROTEIN COUPLED RECEPTORS FAMILY 1 PROFILE DOMAIN-CONTAINING PROTEIN"/>
    <property type="match status" value="1"/>
</dbReference>
<reference evidence="8" key="1">
    <citation type="submission" date="2016-11" db="UniProtKB">
        <authorList>
            <consortium name="WormBaseParasite"/>
        </authorList>
    </citation>
    <scope>IDENTIFICATION</scope>
</reference>
<dbReference type="PANTHER" id="PTHR23360">
    <property type="entry name" value="G-PROTEIN COUPLED RECEPTORS FAMILY 1 PROFILE DOMAIN-CONTAINING PROTEIN-RELATED"/>
    <property type="match status" value="1"/>
</dbReference>
<protein>
    <submittedName>
        <fullName evidence="8">G_PROTEIN_RECEP_F1_2 domain-containing protein</fullName>
    </submittedName>
</protein>
<dbReference type="InterPro" id="IPR017452">
    <property type="entry name" value="GPCR_Rhodpsn_7TM"/>
</dbReference>
<dbReference type="InterPro" id="IPR047130">
    <property type="entry name" value="7TM_GPCR_Srsx_nematod"/>
</dbReference>
<evidence type="ECO:0000313" key="7">
    <source>
        <dbReference type="Proteomes" id="UP000095287"/>
    </source>
</evidence>
<dbReference type="GO" id="GO:0004930">
    <property type="term" value="F:G protein-coupled receptor activity"/>
    <property type="evidence" value="ECO:0007669"/>
    <property type="project" value="InterPro"/>
</dbReference>
<dbReference type="WBParaSite" id="L893_g1681.t1">
    <property type="protein sequence ID" value="L893_g1681.t1"/>
    <property type="gene ID" value="L893_g1681"/>
</dbReference>
<dbReference type="SMART" id="SM01381">
    <property type="entry name" value="7TM_GPCR_Srsx"/>
    <property type="match status" value="1"/>
</dbReference>
<feature type="domain" description="G-protein coupled receptors family 1 profile" evidence="6">
    <location>
        <begin position="88"/>
        <end position="350"/>
    </location>
</feature>
<keyword evidence="7" id="KW-1185">Reference proteome</keyword>
<evidence type="ECO:0000313" key="8">
    <source>
        <dbReference type="WBParaSite" id="L893_g1681.t1"/>
    </source>
</evidence>
<evidence type="ECO:0000256" key="4">
    <source>
        <dbReference type="ARBA" id="ARBA00023136"/>
    </source>
</evidence>
<organism evidence="7 8">
    <name type="scientific">Steinernema glaseri</name>
    <dbReference type="NCBI Taxonomy" id="37863"/>
    <lineage>
        <taxon>Eukaryota</taxon>
        <taxon>Metazoa</taxon>
        <taxon>Ecdysozoa</taxon>
        <taxon>Nematoda</taxon>
        <taxon>Chromadorea</taxon>
        <taxon>Rhabditida</taxon>
        <taxon>Tylenchina</taxon>
        <taxon>Panagrolaimomorpha</taxon>
        <taxon>Strongyloidoidea</taxon>
        <taxon>Steinernematidae</taxon>
        <taxon>Steinernema</taxon>
    </lineage>
</organism>
<dbReference type="GO" id="GO:0016020">
    <property type="term" value="C:membrane"/>
    <property type="evidence" value="ECO:0007669"/>
    <property type="project" value="UniProtKB-SubCell"/>
</dbReference>
<feature type="transmembrane region" description="Helical" evidence="5">
    <location>
        <begin position="109"/>
        <end position="132"/>
    </location>
</feature>
<dbReference type="SUPFAM" id="SSF81321">
    <property type="entry name" value="Family A G protein-coupled receptor-like"/>
    <property type="match status" value="1"/>
</dbReference>
<keyword evidence="3 5" id="KW-1133">Transmembrane helix</keyword>
<dbReference type="Gene3D" id="1.20.1070.10">
    <property type="entry name" value="Rhodopsin 7-helix transmembrane proteins"/>
    <property type="match status" value="1"/>
</dbReference>
<feature type="transmembrane region" description="Helical" evidence="5">
    <location>
        <begin position="291"/>
        <end position="314"/>
    </location>
</feature>
<accession>A0A1I7YIT9</accession>
<dbReference type="InterPro" id="IPR019424">
    <property type="entry name" value="7TM_GPCR_Srsx"/>
</dbReference>
<dbReference type="PROSITE" id="PS50262">
    <property type="entry name" value="G_PROTEIN_RECEP_F1_2"/>
    <property type="match status" value="1"/>
</dbReference>
<feature type="transmembrane region" description="Helical" evidence="5">
    <location>
        <begin position="194"/>
        <end position="216"/>
    </location>
</feature>
<dbReference type="InterPro" id="IPR000276">
    <property type="entry name" value="GPCR_Rhodpsn"/>
</dbReference>
<evidence type="ECO:0000256" key="1">
    <source>
        <dbReference type="ARBA" id="ARBA00004370"/>
    </source>
</evidence>
<evidence type="ECO:0000256" key="2">
    <source>
        <dbReference type="ARBA" id="ARBA00022692"/>
    </source>
</evidence>